<keyword evidence="2" id="KW-0238">DNA-binding</keyword>
<dbReference type="Proteomes" id="UP000199220">
    <property type="component" value="Unassembled WGS sequence"/>
</dbReference>
<dbReference type="SUPFAM" id="SSF53822">
    <property type="entry name" value="Periplasmic binding protein-like I"/>
    <property type="match status" value="1"/>
</dbReference>
<keyword evidence="6" id="KW-1185">Reference proteome</keyword>
<dbReference type="Pfam" id="PF00356">
    <property type="entry name" value="LacI"/>
    <property type="match status" value="1"/>
</dbReference>
<dbReference type="InterPro" id="IPR000843">
    <property type="entry name" value="HTH_LacI"/>
</dbReference>
<dbReference type="CDD" id="cd06293">
    <property type="entry name" value="PBP1_LacI-like"/>
    <property type="match status" value="1"/>
</dbReference>
<gene>
    <name evidence="5" type="ORF">SAMN04488554_2710</name>
</gene>
<dbReference type="AlphaFoldDB" id="A0A1H5LD69"/>
<dbReference type="CDD" id="cd01392">
    <property type="entry name" value="HTH_LacI"/>
    <property type="match status" value="1"/>
</dbReference>
<sequence length="346" mass="37947">MNLPTGPNHRPTSRDVARLARVSVSTVSNVLNRPDLVTDSTRERVEHAMQELRFVRNRSARELRMGKGRTIGLLVYDISGPYSIAVARAAERHLTEAGYMVMLCSSDGQPDRERRQLLELEEHGVSGIVIGPTSHDLATVDEIRERGTPVVLLDRASPDGEHCSVAVDDVKGAEQAGRHLLALGHRRIGLVNGPHDRRQCLDRRGGLHQAVEEAGLKVDAAVVEVVVPEPDAAAGEGAVGEIMKGRRPPTAVMCINDRLALGVLRGLQERGLRSPEDVAVVGYDDLEFATMLSPRLTSIRRPKEEYGRRVAELLLDEIENAATHVHQQMVFQTGLAVRESSDLPRP</sequence>
<keyword evidence="3" id="KW-0804">Transcription</keyword>
<reference evidence="6" key="1">
    <citation type="submission" date="2016-10" db="EMBL/GenBank/DDBJ databases">
        <authorList>
            <person name="Varghese N."/>
            <person name="Submissions S."/>
        </authorList>
    </citation>
    <scope>NUCLEOTIDE SEQUENCE [LARGE SCALE GENOMIC DNA]</scope>
    <source>
        <strain evidence="6">DSM 21368</strain>
    </source>
</reference>
<dbReference type="EMBL" id="FNTX01000002">
    <property type="protein sequence ID" value="SEE74178.1"/>
    <property type="molecule type" value="Genomic_DNA"/>
</dbReference>
<evidence type="ECO:0000313" key="5">
    <source>
        <dbReference type="EMBL" id="SEE74178.1"/>
    </source>
</evidence>
<accession>A0A1H5LD69</accession>
<dbReference type="GO" id="GO:0000976">
    <property type="term" value="F:transcription cis-regulatory region binding"/>
    <property type="evidence" value="ECO:0007669"/>
    <property type="project" value="TreeGrafter"/>
</dbReference>
<dbReference type="SMART" id="SM00354">
    <property type="entry name" value="HTH_LACI"/>
    <property type="match status" value="1"/>
</dbReference>
<dbReference type="InterPro" id="IPR001761">
    <property type="entry name" value="Peripla_BP/Lac1_sug-bd_dom"/>
</dbReference>
<organism evidence="5 6">
    <name type="scientific">Ruania alba</name>
    <dbReference type="NCBI Taxonomy" id="648782"/>
    <lineage>
        <taxon>Bacteria</taxon>
        <taxon>Bacillati</taxon>
        <taxon>Actinomycetota</taxon>
        <taxon>Actinomycetes</taxon>
        <taxon>Micrococcales</taxon>
        <taxon>Ruaniaceae</taxon>
        <taxon>Ruania</taxon>
    </lineage>
</organism>
<dbReference type="OrthoDB" id="37081at2"/>
<dbReference type="STRING" id="648782.SAMN04488554_2710"/>
<keyword evidence="1" id="KW-0805">Transcription regulation</keyword>
<evidence type="ECO:0000313" key="6">
    <source>
        <dbReference type="Proteomes" id="UP000199220"/>
    </source>
</evidence>
<name>A0A1H5LD69_9MICO</name>
<dbReference type="InterPro" id="IPR028082">
    <property type="entry name" value="Peripla_BP_I"/>
</dbReference>
<protein>
    <submittedName>
        <fullName evidence="5">Transcriptional regulator, LacI family</fullName>
    </submittedName>
</protein>
<dbReference type="Gene3D" id="1.10.260.40">
    <property type="entry name" value="lambda repressor-like DNA-binding domains"/>
    <property type="match status" value="1"/>
</dbReference>
<dbReference type="GO" id="GO:0003700">
    <property type="term" value="F:DNA-binding transcription factor activity"/>
    <property type="evidence" value="ECO:0007669"/>
    <property type="project" value="TreeGrafter"/>
</dbReference>
<dbReference type="Pfam" id="PF00532">
    <property type="entry name" value="Peripla_BP_1"/>
    <property type="match status" value="1"/>
</dbReference>
<dbReference type="PANTHER" id="PTHR30146:SF109">
    <property type="entry name" value="HTH-TYPE TRANSCRIPTIONAL REGULATOR GALS"/>
    <property type="match status" value="1"/>
</dbReference>
<dbReference type="PROSITE" id="PS50932">
    <property type="entry name" value="HTH_LACI_2"/>
    <property type="match status" value="1"/>
</dbReference>
<evidence type="ECO:0000259" key="4">
    <source>
        <dbReference type="PROSITE" id="PS50932"/>
    </source>
</evidence>
<dbReference type="RefSeq" id="WP_089775763.1">
    <property type="nucleotide sequence ID" value="NZ_FNTX01000002.1"/>
</dbReference>
<dbReference type="InterPro" id="IPR010982">
    <property type="entry name" value="Lambda_DNA-bd_dom_sf"/>
</dbReference>
<evidence type="ECO:0000256" key="3">
    <source>
        <dbReference type="ARBA" id="ARBA00023163"/>
    </source>
</evidence>
<dbReference type="SUPFAM" id="SSF47413">
    <property type="entry name" value="lambda repressor-like DNA-binding domains"/>
    <property type="match status" value="1"/>
</dbReference>
<evidence type="ECO:0000256" key="2">
    <source>
        <dbReference type="ARBA" id="ARBA00023125"/>
    </source>
</evidence>
<proteinExistence type="predicted"/>
<feature type="domain" description="HTH lacI-type" evidence="4">
    <location>
        <begin position="11"/>
        <end position="65"/>
    </location>
</feature>
<evidence type="ECO:0000256" key="1">
    <source>
        <dbReference type="ARBA" id="ARBA00023015"/>
    </source>
</evidence>
<dbReference type="Gene3D" id="3.40.50.2300">
    <property type="match status" value="2"/>
</dbReference>
<dbReference type="PANTHER" id="PTHR30146">
    <property type="entry name" value="LACI-RELATED TRANSCRIPTIONAL REPRESSOR"/>
    <property type="match status" value="1"/>
</dbReference>